<dbReference type="PANTHER" id="PTHR30126:SF94">
    <property type="entry name" value="LYSR FAMILY TRANSCRIPTIONAL REGULATOR"/>
    <property type="match status" value="1"/>
</dbReference>
<dbReference type="CDD" id="cd05466">
    <property type="entry name" value="PBP2_LTTR_substrate"/>
    <property type="match status" value="1"/>
</dbReference>
<keyword evidence="4" id="KW-0804">Transcription</keyword>
<feature type="domain" description="HTH lysR-type" evidence="5">
    <location>
        <begin position="1"/>
        <end position="58"/>
    </location>
</feature>
<organism evidence="6 7">
    <name type="scientific">Pseudomonas psychrophila</name>
    <dbReference type="NCBI Taxonomy" id="122355"/>
    <lineage>
        <taxon>Bacteria</taxon>
        <taxon>Pseudomonadati</taxon>
        <taxon>Pseudomonadota</taxon>
        <taxon>Gammaproteobacteria</taxon>
        <taxon>Pseudomonadales</taxon>
        <taxon>Pseudomonadaceae</taxon>
        <taxon>Pseudomonas</taxon>
    </lineage>
</organism>
<keyword evidence="3" id="KW-0238">DNA-binding</keyword>
<dbReference type="InterPro" id="IPR000847">
    <property type="entry name" value="LysR_HTH_N"/>
</dbReference>
<proteinExistence type="inferred from homology"/>
<evidence type="ECO:0000313" key="6">
    <source>
        <dbReference type="EMBL" id="MBJ2256274.1"/>
    </source>
</evidence>
<protein>
    <submittedName>
        <fullName evidence="6">LysR family transcriptional regulator</fullName>
    </submittedName>
</protein>
<dbReference type="SUPFAM" id="SSF46785">
    <property type="entry name" value="Winged helix' DNA-binding domain"/>
    <property type="match status" value="1"/>
</dbReference>
<evidence type="ECO:0000256" key="4">
    <source>
        <dbReference type="ARBA" id="ARBA00023163"/>
    </source>
</evidence>
<dbReference type="AlphaFoldDB" id="A0A8I1K4A2"/>
<evidence type="ECO:0000313" key="7">
    <source>
        <dbReference type="Proteomes" id="UP000658390"/>
    </source>
</evidence>
<dbReference type="InterPro" id="IPR036388">
    <property type="entry name" value="WH-like_DNA-bd_sf"/>
</dbReference>
<dbReference type="GO" id="GO:0000976">
    <property type="term" value="F:transcription cis-regulatory region binding"/>
    <property type="evidence" value="ECO:0007669"/>
    <property type="project" value="TreeGrafter"/>
</dbReference>
<reference evidence="6" key="1">
    <citation type="submission" date="2020-12" db="EMBL/GenBank/DDBJ databases">
        <title>Antibiotic resistance and phylogeny of Pseudomonas spp. isolated over three decades from chicken meat in the Norwegian food chain.</title>
        <authorList>
            <person name="Moen B."/>
        </authorList>
    </citation>
    <scope>NUCLEOTIDE SEQUENCE</scope>
    <source>
        <strain evidence="6">MF6762</strain>
    </source>
</reference>
<sequence>MSTSRMRAFLAVARHASFSAGARALGLSQPTLTTQVQGLERENNVELFHRRGRRIELSDVGRQLLPIAQAMAALDLEAHNLLRDSGRLDSGQLKLGAVGPFHVIEMVDSYHQLYPRIDVSIRVGNSAQVLADLENYTTDIAVLAGLHNDPALCAVHYARHAIVLFAHHKHPLAQHVSVPLQALEGQPMLQRERGSTTRSVMEQALSEAGVEPRIAMEIGSREALREAVVRGIGLGVVSEAEFIPDPRIRMIRIEGEPLFTETYLYCLAERRASRLISSFFDSVQRSGRKGE</sequence>
<dbReference type="RefSeq" id="WP_019827102.1">
    <property type="nucleotide sequence ID" value="NZ_ATLR01000034.1"/>
</dbReference>
<dbReference type="PROSITE" id="PS50931">
    <property type="entry name" value="HTH_LYSR"/>
    <property type="match status" value="1"/>
</dbReference>
<evidence type="ECO:0000256" key="2">
    <source>
        <dbReference type="ARBA" id="ARBA00023015"/>
    </source>
</evidence>
<dbReference type="Pfam" id="PF03466">
    <property type="entry name" value="LysR_substrate"/>
    <property type="match status" value="1"/>
</dbReference>
<dbReference type="PANTHER" id="PTHR30126">
    <property type="entry name" value="HTH-TYPE TRANSCRIPTIONAL REGULATOR"/>
    <property type="match status" value="1"/>
</dbReference>
<evidence type="ECO:0000256" key="1">
    <source>
        <dbReference type="ARBA" id="ARBA00009437"/>
    </source>
</evidence>
<dbReference type="Gene3D" id="1.10.10.10">
    <property type="entry name" value="Winged helix-like DNA-binding domain superfamily/Winged helix DNA-binding domain"/>
    <property type="match status" value="1"/>
</dbReference>
<evidence type="ECO:0000259" key="5">
    <source>
        <dbReference type="PROSITE" id="PS50931"/>
    </source>
</evidence>
<dbReference type="GO" id="GO:0003700">
    <property type="term" value="F:DNA-binding transcription factor activity"/>
    <property type="evidence" value="ECO:0007669"/>
    <property type="project" value="InterPro"/>
</dbReference>
<name>A0A8I1K4A2_9PSED</name>
<dbReference type="Pfam" id="PF00126">
    <property type="entry name" value="HTH_1"/>
    <property type="match status" value="1"/>
</dbReference>
<comment type="caution">
    <text evidence="6">The sequence shown here is derived from an EMBL/GenBank/DDBJ whole genome shotgun (WGS) entry which is preliminary data.</text>
</comment>
<gene>
    <name evidence="6" type="ORF">JFT45_07060</name>
</gene>
<dbReference type="InterPro" id="IPR005119">
    <property type="entry name" value="LysR_subst-bd"/>
</dbReference>
<dbReference type="InterPro" id="IPR036390">
    <property type="entry name" value="WH_DNA-bd_sf"/>
</dbReference>
<evidence type="ECO:0000256" key="3">
    <source>
        <dbReference type="ARBA" id="ARBA00023125"/>
    </source>
</evidence>
<keyword evidence="2" id="KW-0805">Transcription regulation</keyword>
<dbReference type="Gene3D" id="3.40.190.290">
    <property type="match status" value="1"/>
</dbReference>
<dbReference type="EMBL" id="JAEKCZ010000005">
    <property type="protein sequence ID" value="MBJ2256274.1"/>
    <property type="molecule type" value="Genomic_DNA"/>
</dbReference>
<dbReference type="PRINTS" id="PR00039">
    <property type="entry name" value="HTHLYSR"/>
</dbReference>
<accession>A0A8I1K4A2</accession>
<dbReference type="Proteomes" id="UP000658390">
    <property type="component" value="Unassembled WGS sequence"/>
</dbReference>
<comment type="similarity">
    <text evidence="1">Belongs to the LysR transcriptional regulatory family.</text>
</comment>
<dbReference type="SUPFAM" id="SSF53850">
    <property type="entry name" value="Periplasmic binding protein-like II"/>
    <property type="match status" value="1"/>
</dbReference>